<evidence type="ECO:0000256" key="3">
    <source>
        <dbReference type="ARBA" id="ARBA00022989"/>
    </source>
</evidence>
<feature type="transmembrane region" description="Helical" evidence="5">
    <location>
        <begin position="438"/>
        <end position="463"/>
    </location>
</feature>
<comment type="caution">
    <text evidence="6">The sequence shown here is derived from an EMBL/GenBank/DDBJ whole genome shotgun (WGS) entry which is preliminary data.</text>
</comment>
<proteinExistence type="predicted"/>
<feature type="transmembrane region" description="Helical" evidence="5">
    <location>
        <begin position="411"/>
        <end position="432"/>
    </location>
</feature>
<feature type="transmembrane region" description="Helical" evidence="5">
    <location>
        <begin position="93"/>
        <end position="112"/>
    </location>
</feature>
<keyword evidence="4 5" id="KW-0472">Membrane</keyword>
<feature type="transmembrane region" description="Helical" evidence="5">
    <location>
        <begin position="207"/>
        <end position="227"/>
    </location>
</feature>
<dbReference type="PANTHER" id="PTHR23502">
    <property type="entry name" value="MAJOR FACILITATOR SUPERFAMILY"/>
    <property type="match status" value="1"/>
</dbReference>
<comment type="subcellular location">
    <subcellularLocation>
        <location evidence="1">Membrane</location>
        <topology evidence="1">Multi-pass membrane protein</topology>
    </subcellularLocation>
</comment>
<dbReference type="RefSeq" id="XP_046076795.1">
    <property type="nucleotide sequence ID" value="XM_046221637.1"/>
</dbReference>
<feature type="transmembrane region" description="Helical" evidence="5">
    <location>
        <begin position="143"/>
        <end position="168"/>
    </location>
</feature>
<feature type="transmembrane region" description="Helical" evidence="5">
    <location>
        <begin position="180"/>
        <end position="201"/>
    </location>
</feature>
<evidence type="ECO:0000313" key="7">
    <source>
        <dbReference type="Proteomes" id="UP001201262"/>
    </source>
</evidence>
<dbReference type="Gene3D" id="1.20.1250.20">
    <property type="entry name" value="MFS general substrate transporter like domains"/>
    <property type="match status" value="1"/>
</dbReference>
<dbReference type="GO" id="GO:0022857">
    <property type="term" value="F:transmembrane transporter activity"/>
    <property type="evidence" value="ECO:0007669"/>
    <property type="project" value="InterPro"/>
</dbReference>
<protein>
    <submittedName>
        <fullName evidence="6">Major facilitator superfamily domain-containing protein</fullName>
    </submittedName>
</protein>
<feature type="transmembrane region" description="Helical" evidence="5">
    <location>
        <begin position="368"/>
        <end position="390"/>
    </location>
</feature>
<evidence type="ECO:0000256" key="4">
    <source>
        <dbReference type="ARBA" id="ARBA00023136"/>
    </source>
</evidence>
<dbReference type="EMBL" id="JAJTJA010000002">
    <property type="protein sequence ID" value="KAH8703777.1"/>
    <property type="molecule type" value="Genomic_DNA"/>
</dbReference>
<dbReference type="AlphaFoldDB" id="A0AAD4KZA5"/>
<feature type="transmembrane region" description="Helical" evidence="5">
    <location>
        <begin position="119"/>
        <end position="137"/>
    </location>
</feature>
<evidence type="ECO:0000256" key="1">
    <source>
        <dbReference type="ARBA" id="ARBA00004141"/>
    </source>
</evidence>
<evidence type="ECO:0000256" key="2">
    <source>
        <dbReference type="ARBA" id="ARBA00022692"/>
    </source>
</evidence>
<organism evidence="6 7">
    <name type="scientific">Talaromyces proteolyticus</name>
    <dbReference type="NCBI Taxonomy" id="1131652"/>
    <lineage>
        <taxon>Eukaryota</taxon>
        <taxon>Fungi</taxon>
        <taxon>Dikarya</taxon>
        <taxon>Ascomycota</taxon>
        <taxon>Pezizomycotina</taxon>
        <taxon>Eurotiomycetes</taxon>
        <taxon>Eurotiomycetidae</taxon>
        <taxon>Eurotiales</taxon>
        <taxon>Trichocomaceae</taxon>
        <taxon>Talaromyces</taxon>
        <taxon>Talaromyces sect. Bacilispori</taxon>
    </lineage>
</organism>
<dbReference type="GeneID" id="70251924"/>
<accession>A0AAD4KZA5</accession>
<dbReference type="GO" id="GO:0005886">
    <property type="term" value="C:plasma membrane"/>
    <property type="evidence" value="ECO:0007669"/>
    <property type="project" value="TreeGrafter"/>
</dbReference>
<feature type="transmembrane region" description="Helical" evidence="5">
    <location>
        <begin position="475"/>
        <end position="498"/>
    </location>
</feature>
<keyword evidence="3 5" id="KW-1133">Transmembrane helix</keyword>
<feature type="transmembrane region" description="Helical" evidence="5">
    <location>
        <begin position="504"/>
        <end position="524"/>
    </location>
</feature>
<feature type="transmembrane region" description="Helical" evidence="5">
    <location>
        <begin position="322"/>
        <end position="348"/>
    </location>
</feature>
<name>A0AAD4KZA5_9EURO</name>
<keyword evidence="2 5" id="KW-0812">Transmembrane</keyword>
<dbReference type="InterPro" id="IPR011701">
    <property type="entry name" value="MFS"/>
</dbReference>
<dbReference type="Pfam" id="PF07690">
    <property type="entry name" value="MFS_1"/>
    <property type="match status" value="1"/>
</dbReference>
<dbReference type="PANTHER" id="PTHR23502:SF50">
    <property type="entry name" value="TRANSPORTER, PUTATIVE (AFU_ORTHOLOGUE AFUA_5G00430)-RELATED"/>
    <property type="match status" value="1"/>
</dbReference>
<gene>
    <name evidence="6" type="ORF">BGW36DRAFT_444302</name>
</gene>
<evidence type="ECO:0000256" key="5">
    <source>
        <dbReference type="SAM" id="Phobius"/>
    </source>
</evidence>
<keyword evidence="7" id="KW-1185">Reference proteome</keyword>
<feature type="transmembrane region" description="Helical" evidence="5">
    <location>
        <begin position="52"/>
        <end position="73"/>
    </location>
</feature>
<dbReference type="SUPFAM" id="SSF103473">
    <property type="entry name" value="MFS general substrate transporter"/>
    <property type="match status" value="1"/>
</dbReference>
<evidence type="ECO:0000313" key="6">
    <source>
        <dbReference type="EMBL" id="KAH8703777.1"/>
    </source>
</evidence>
<dbReference type="Proteomes" id="UP001201262">
    <property type="component" value="Unassembled WGS sequence"/>
</dbReference>
<reference evidence="6" key="1">
    <citation type="submission" date="2021-12" db="EMBL/GenBank/DDBJ databases">
        <title>Convergent genome expansion in fungi linked to evolution of root-endophyte symbiosis.</title>
        <authorList>
            <consortium name="DOE Joint Genome Institute"/>
            <person name="Ke Y.-H."/>
            <person name="Bonito G."/>
            <person name="Liao H.-L."/>
            <person name="Looney B."/>
            <person name="Rojas-Flechas A."/>
            <person name="Nash J."/>
            <person name="Hameed K."/>
            <person name="Schadt C."/>
            <person name="Martin F."/>
            <person name="Crous P.W."/>
            <person name="Miettinen O."/>
            <person name="Magnuson J.K."/>
            <person name="Labbe J."/>
            <person name="Jacobson D."/>
            <person name="Doktycz M.J."/>
            <person name="Veneault-Fourrey C."/>
            <person name="Kuo A."/>
            <person name="Mondo S."/>
            <person name="Calhoun S."/>
            <person name="Riley R."/>
            <person name="Ohm R."/>
            <person name="LaButti K."/>
            <person name="Andreopoulos B."/>
            <person name="Pangilinan J."/>
            <person name="Nolan M."/>
            <person name="Tritt A."/>
            <person name="Clum A."/>
            <person name="Lipzen A."/>
            <person name="Daum C."/>
            <person name="Barry K."/>
            <person name="Grigoriev I.V."/>
            <person name="Vilgalys R."/>
        </authorList>
    </citation>
    <scope>NUCLEOTIDE SEQUENCE</scope>
    <source>
        <strain evidence="6">PMI_201</strain>
    </source>
</reference>
<sequence>MTSSLDMDIHSWPPGTVLLEEQRTQDADLFLQPQPSEDPNEPLNWGSLRKHVNFGLTCLYSLLITEFLCAATPTWGPMHDELGFSWDILFDSYAIGCGFLGIGAVLLTPFALKFGRRSLYLLSIVVTFCVSIWSAKMSTVADILLINAISCLFGALSEVIIQMTVVDIFFVHQRGRMNAIFIWTVQIGASLGPLAAGYVTVSQGWRWVWWWNVVFFGICIILFAFFYEETKYIPHVLGTNNEGDAVVSQTTQRKGDTEIKCTNTTSVSCAVEDPKADYHPQPKTSIVINPNIPMRSYRQRLSLATSLPGEWKAFARHAWQPFIILVTFPGVLFVALVYGILIALQNALSTTMSSLMTEPPYNFSANQIGLMNLPLFIGVTIGSLLVGPLSDRWIVLCARRNGGIYEPESRLWLILPWIPILLAGALTFGFGIEQGLPWPVIAVGIVLCSAGVAPINIIALTYVTDSYNDIVGDALVGITFIRNAVNTGIIFALTPWFAAIGVQYVILTLALIATLILSFVMVFLKWGKRFREQTSVRYKKFSFK</sequence>
<dbReference type="InterPro" id="IPR036259">
    <property type="entry name" value="MFS_trans_sf"/>
</dbReference>